<keyword evidence="5" id="KW-0411">Iron-sulfur</keyword>
<dbReference type="PRINTS" id="PR00368">
    <property type="entry name" value="FADPNR"/>
</dbReference>
<comment type="caution">
    <text evidence="7">The sequence shown here is derived from an EMBL/GenBank/DDBJ whole genome shotgun (WGS) entry which is preliminary data.</text>
</comment>
<dbReference type="InterPro" id="IPR039650">
    <property type="entry name" value="HdrA-like"/>
</dbReference>
<proteinExistence type="predicted"/>
<keyword evidence="2" id="KW-0479">Metal-binding</keyword>
<dbReference type="PANTHER" id="PTHR43498">
    <property type="entry name" value="FERREDOXIN:COB-COM HETERODISULFIDE REDUCTASE SUBUNIT A"/>
    <property type="match status" value="1"/>
</dbReference>
<dbReference type="Gene3D" id="3.50.50.60">
    <property type="entry name" value="FAD/NAD(P)-binding domain"/>
    <property type="match status" value="4"/>
</dbReference>
<dbReference type="InterPro" id="IPR036188">
    <property type="entry name" value="FAD/NAD-bd_sf"/>
</dbReference>
<dbReference type="GO" id="GO:0051539">
    <property type="term" value="F:4 iron, 4 sulfur cluster binding"/>
    <property type="evidence" value="ECO:0007669"/>
    <property type="project" value="UniProtKB-KW"/>
</dbReference>
<feature type="domain" description="FAD/NAD(P)-binding" evidence="6">
    <location>
        <begin position="5"/>
        <end position="113"/>
    </location>
</feature>
<feature type="domain" description="FAD/NAD(P)-binding" evidence="6">
    <location>
        <begin position="200"/>
        <end position="325"/>
    </location>
</feature>
<dbReference type="GO" id="GO:0004324">
    <property type="term" value="F:ferredoxin-NADP+ reductase activity"/>
    <property type="evidence" value="ECO:0007669"/>
    <property type="project" value="UniProtKB-EC"/>
</dbReference>
<accession>A0A644ZHT8</accession>
<dbReference type="GO" id="GO:0046872">
    <property type="term" value="F:metal ion binding"/>
    <property type="evidence" value="ECO:0007669"/>
    <property type="project" value="UniProtKB-KW"/>
</dbReference>
<keyword evidence="3 7" id="KW-0560">Oxidoreductase</keyword>
<evidence type="ECO:0000313" key="7">
    <source>
        <dbReference type="EMBL" id="MPM40465.1"/>
    </source>
</evidence>
<protein>
    <submittedName>
        <fullName evidence="7">Ferredoxin--NADP reductase</fullName>
        <ecNumber evidence="7">1.18.1.2</ecNumber>
    </submittedName>
</protein>
<organism evidence="7">
    <name type="scientific">bioreactor metagenome</name>
    <dbReference type="NCBI Taxonomy" id="1076179"/>
    <lineage>
        <taxon>unclassified sequences</taxon>
        <taxon>metagenomes</taxon>
        <taxon>ecological metagenomes</taxon>
    </lineage>
</organism>
<gene>
    <name evidence="7" type="ORF">SDC9_87109</name>
</gene>
<dbReference type="AlphaFoldDB" id="A0A644ZHT8"/>
<evidence type="ECO:0000256" key="3">
    <source>
        <dbReference type="ARBA" id="ARBA00023002"/>
    </source>
</evidence>
<keyword evidence="4" id="KW-0408">Iron</keyword>
<dbReference type="InterPro" id="IPR023753">
    <property type="entry name" value="FAD/NAD-binding_dom"/>
</dbReference>
<reference evidence="7" key="1">
    <citation type="submission" date="2019-08" db="EMBL/GenBank/DDBJ databases">
        <authorList>
            <person name="Kucharzyk K."/>
            <person name="Murdoch R.W."/>
            <person name="Higgins S."/>
            <person name="Loffler F."/>
        </authorList>
    </citation>
    <scope>NUCLEOTIDE SEQUENCE</scope>
</reference>
<keyword evidence="1" id="KW-0004">4Fe-4S</keyword>
<evidence type="ECO:0000256" key="5">
    <source>
        <dbReference type="ARBA" id="ARBA00023014"/>
    </source>
</evidence>
<evidence type="ECO:0000259" key="6">
    <source>
        <dbReference type="Pfam" id="PF07992"/>
    </source>
</evidence>
<dbReference type="EMBL" id="VSSQ01009011">
    <property type="protein sequence ID" value="MPM40465.1"/>
    <property type="molecule type" value="Genomic_DNA"/>
</dbReference>
<sequence>MSGKSVLIIGGGAAGLESAAQLISLGYKPVIVEKEESLGGNIKNWDRLFPDGIEAKAVLDGLLKRSSLSDIYLNSNVIEVNNSNNNFTVTLSNNNVIKADSILITTGFDIFKAERKEEYGYGIYDHVITNVDLEKFFQSKHDERINSPKKIGFVHCVGSRDEKICNRNCSKVCCVTAVKQAIELKETFPDSQAYCFYMDLRMFNRGFEDIYLEAQSQHGVRFIRGRVSEVSEDIDKKVVVKCEDTLSSKPMKIKLDLLVLMSGMLNNSSSTQLSPVLGVKLAEDGFYKCEETISGGNKTNVNGVFIAGTATGPKTLPETINDARSAAIEIHNYLNSSING</sequence>
<dbReference type="SUPFAM" id="SSF51905">
    <property type="entry name" value="FAD/NAD(P)-binding domain"/>
    <property type="match status" value="1"/>
</dbReference>
<evidence type="ECO:0000256" key="2">
    <source>
        <dbReference type="ARBA" id="ARBA00022723"/>
    </source>
</evidence>
<dbReference type="PANTHER" id="PTHR43498:SF1">
    <property type="entry name" value="COB--COM HETERODISULFIDE REDUCTASE IRON-SULFUR SUBUNIT A"/>
    <property type="match status" value="1"/>
</dbReference>
<name>A0A644ZHT8_9ZZZZ</name>
<evidence type="ECO:0000256" key="1">
    <source>
        <dbReference type="ARBA" id="ARBA00022485"/>
    </source>
</evidence>
<dbReference type="EC" id="1.18.1.2" evidence="7"/>
<dbReference type="Pfam" id="PF07992">
    <property type="entry name" value="Pyr_redox_2"/>
    <property type="match status" value="2"/>
</dbReference>
<evidence type="ECO:0000256" key="4">
    <source>
        <dbReference type="ARBA" id="ARBA00023004"/>
    </source>
</evidence>